<reference evidence="2" key="1">
    <citation type="submission" date="2020-09" db="EMBL/GenBank/DDBJ databases">
        <title>Genome-Enabled Discovery of Anthraquinone Biosynthesis in Senna tora.</title>
        <authorList>
            <person name="Kang S.-H."/>
            <person name="Pandey R.P."/>
            <person name="Lee C.-M."/>
            <person name="Sim J.-S."/>
            <person name="Jeong J.-T."/>
            <person name="Choi B.-S."/>
            <person name="Jung M."/>
            <person name="Ginzburg D."/>
            <person name="Zhao K."/>
            <person name="Won S.Y."/>
            <person name="Oh T.-J."/>
            <person name="Yu Y."/>
            <person name="Kim N.-H."/>
            <person name="Lee O.R."/>
            <person name="Lee T.-H."/>
            <person name="Bashyal P."/>
            <person name="Kim T.-S."/>
            <person name="Lee W.-H."/>
            <person name="Kawkins C."/>
            <person name="Kim C.-K."/>
            <person name="Kim J.S."/>
            <person name="Ahn B.O."/>
            <person name="Rhee S.Y."/>
            <person name="Sohng J.K."/>
        </authorList>
    </citation>
    <scope>NUCLEOTIDE SEQUENCE</scope>
    <source>
        <tissue evidence="2">Leaf</tissue>
    </source>
</reference>
<name>A0A834WSJ7_9FABA</name>
<dbReference type="EMBL" id="JAAIUW010000005">
    <property type="protein sequence ID" value="KAF7830029.1"/>
    <property type="molecule type" value="Genomic_DNA"/>
</dbReference>
<keyword evidence="3" id="KW-1185">Reference proteome</keyword>
<dbReference type="AlphaFoldDB" id="A0A834WSJ7"/>
<feature type="region of interest" description="Disordered" evidence="1">
    <location>
        <begin position="1"/>
        <end position="33"/>
    </location>
</feature>
<organism evidence="2 3">
    <name type="scientific">Senna tora</name>
    <dbReference type="NCBI Taxonomy" id="362788"/>
    <lineage>
        <taxon>Eukaryota</taxon>
        <taxon>Viridiplantae</taxon>
        <taxon>Streptophyta</taxon>
        <taxon>Embryophyta</taxon>
        <taxon>Tracheophyta</taxon>
        <taxon>Spermatophyta</taxon>
        <taxon>Magnoliopsida</taxon>
        <taxon>eudicotyledons</taxon>
        <taxon>Gunneridae</taxon>
        <taxon>Pentapetalae</taxon>
        <taxon>rosids</taxon>
        <taxon>fabids</taxon>
        <taxon>Fabales</taxon>
        <taxon>Fabaceae</taxon>
        <taxon>Caesalpinioideae</taxon>
        <taxon>Cassia clade</taxon>
        <taxon>Senna</taxon>
    </lineage>
</organism>
<evidence type="ECO:0000313" key="3">
    <source>
        <dbReference type="Proteomes" id="UP000634136"/>
    </source>
</evidence>
<evidence type="ECO:0000313" key="2">
    <source>
        <dbReference type="EMBL" id="KAF7830029.1"/>
    </source>
</evidence>
<dbReference type="Proteomes" id="UP000634136">
    <property type="component" value="Unassembled WGS sequence"/>
</dbReference>
<proteinExistence type="predicted"/>
<protein>
    <submittedName>
        <fullName evidence="2">Uncharacterized protein</fullName>
    </submittedName>
</protein>
<evidence type="ECO:0000256" key="1">
    <source>
        <dbReference type="SAM" id="MobiDB-lite"/>
    </source>
</evidence>
<accession>A0A834WSJ7</accession>
<sequence>MASVKQFRGLREREENPENQTPDPNLISRLPWV</sequence>
<comment type="caution">
    <text evidence="2">The sequence shown here is derived from an EMBL/GenBank/DDBJ whole genome shotgun (WGS) entry which is preliminary data.</text>
</comment>
<gene>
    <name evidence="2" type="ORF">G2W53_012362</name>
</gene>